<accession>A0A2T8F9L0</accession>
<evidence type="ECO:0000313" key="4">
    <source>
        <dbReference type="Proteomes" id="UP000246018"/>
    </source>
</evidence>
<dbReference type="Pfam" id="PF01636">
    <property type="entry name" value="APH"/>
    <property type="match status" value="1"/>
</dbReference>
<proteinExistence type="predicted"/>
<gene>
    <name evidence="3" type="ORF">DDE18_12940</name>
</gene>
<feature type="region of interest" description="Disordered" evidence="1">
    <location>
        <begin position="1"/>
        <end position="21"/>
    </location>
</feature>
<keyword evidence="4" id="KW-1185">Reference proteome</keyword>
<sequence length="68" mass="7565">MTSTTHPVRTDRMGSDEDAGELETHVIHGDYSPYNVVVDEQSDNYVTGVFELGDTMRSAVIFDPRSSE</sequence>
<dbReference type="InterPro" id="IPR008266">
    <property type="entry name" value="Tyr_kinase_AS"/>
</dbReference>
<dbReference type="Proteomes" id="UP000246018">
    <property type="component" value="Unassembled WGS sequence"/>
</dbReference>
<protein>
    <recommendedName>
        <fullName evidence="2">Aminoglycoside phosphotransferase domain-containing protein</fullName>
    </recommendedName>
</protein>
<comment type="caution">
    <text evidence="3">The sequence shown here is derived from an EMBL/GenBank/DDBJ whole genome shotgun (WGS) entry which is preliminary data.</text>
</comment>
<evidence type="ECO:0000313" key="3">
    <source>
        <dbReference type="EMBL" id="PVG82380.1"/>
    </source>
</evidence>
<dbReference type="InterPro" id="IPR002575">
    <property type="entry name" value="Aminoglycoside_PTrfase"/>
</dbReference>
<dbReference type="PROSITE" id="PS00109">
    <property type="entry name" value="PROTEIN_KINASE_TYR"/>
    <property type="match status" value="1"/>
</dbReference>
<dbReference type="RefSeq" id="WP_116572684.1">
    <property type="nucleotide sequence ID" value="NZ_QDGZ01000005.1"/>
</dbReference>
<reference evidence="3 4" key="1">
    <citation type="submission" date="2018-04" db="EMBL/GenBank/DDBJ databases">
        <title>Genome of Nocardioides gansuensis WSJ-1.</title>
        <authorList>
            <person name="Wu S."/>
            <person name="Wang G."/>
        </authorList>
    </citation>
    <scope>NUCLEOTIDE SEQUENCE [LARGE SCALE GENOMIC DNA]</scope>
    <source>
        <strain evidence="3 4">WSJ-1</strain>
    </source>
</reference>
<name>A0A2T8F9L0_9ACTN</name>
<dbReference type="GO" id="GO:0004672">
    <property type="term" value="F:protein kinase activity"/>
    <property type="evidence" value="ECO:0007669"/>
    <property type="project" value="InterPro"/>
</dbReference>
<dbReference type="SUPFAM" id="SSF56112">
    <property type="entry name" value="Protein kinase-like (PK-like)"/>
    <property type="match status" value="1"/>
</dbReference>
<evidence type="ECO:0000256" key="1">
    <source>
        <dbReference type="SAM" id="MobiDB-lite"/>
    </source>
</evidence>
<dbReference type="OrthoDB" id="241498at2"/>
<organism evidence="3 4">
    <name type="scientific">Nocardioides gansuensis</name>
    <dbReference type="NCBI Taxonomy" id="2138300"/>
    <lineage>
        <taxon>Bacteria</taxon>
        <taxon>Bacillati</taxon>
        <taxon>Actinomycetota</taxon>
        <taxon>Actinomycetes</taxon>
        <taxon>Propionibacteriales</taxon>
        <taxon>Nocardioidaceae</taxon>
        <taxon>Nocardioides</taxon>
    </lineage>
</organism>
<dbReference type="InterPro" id="IPR011009">
    <property type="entry name" value="Kinase-like_dom_sf"/>
</dbReference>
<feature type="domain" description="Aminoglycoside phosphotransferase" evidence="2">
    <location>
        <begin position="21"/>
        <end position="63"/>
    </location>
</feature>
<dbReference type="AlphaFoldDB" id="A0A2T8F9L0"/>
<dbReference type="EMBL" id="QDGZ01000005">
    <property type="protein sequence ID" value="PVG82380.1"/>
    <property type="molecule type" value="Genomic_DNA"/>
</dbReference>
<evidence type="ECO:0000259" key="2">
    <source>
        <dbReference type="Pfam" id="PF01636"/>
    </source>
</evidence>